<dbReference type="PANTHER" id="PTHR46377:SF1">
    <property type="entry name" value="DUAL SPECIFICITY PROTEIN PHOSPHATASE 19"/>
    <property type="match status" value="1"/>
</dbReference>
<dbReference type="EMBL" id="JBHUDB010000002">
    <property type="protein sequence ID" value="MFD1570195.1"/>
    <property type="molecule type" value="Genomic_DNA"/>
</dbReference>
<sequence length="143" mass="15871">MNEIIPHLHIGDARTARALSEIDNPFDEVVTVGYARVLGRECPRESTTGDEFVFPDGPHEYETFEAAADYVLDAVESGEVTFVHCQAGVSRSCSVCAAVLAVHSGVDVDEARRRVKQVRPRVDPEQEVWSSATRYVDEHPRTD</sequence>
<evidence type="ECO:0000259" key="2">
    <source>
        <dbReference type="PROSITE" id="PS50056"/>
    </source>
</evidence>
<dbReference type="SMART" id="SM00195">
    <property type="entry name" value="DSPc"/>
    <property type="match status" value="1"/>
</dbReference>
<protein>
    <submittedName>
        <fullName evidence="3">Dual specificity protein phosphatase family protein</fullName>
        <ecNumber evidence="3">3.1.3.16</ecNumber>
        <ecNumber evidence="3">3.1.3.48</ecNumber>
    </submittedName>
</protein>
<evidence type="ECO:0000313" key="4">
    <source>
        <dbReference type="Proteomes" id="UP001597185"/>
    </source>
</evidence>
<keyword evidence="4" id="KW-1185">Reference proteome</keyword>
<proteinExistence type="predicted"/>
<dbReference type="EC" id="3.1.3.48" evidence="3"/>
<dbReference type="InterPro" id="IPR000340">
    <property type="entry name" value="Dual-sp_phosphatase_cat-dom"/>
</dbReference>
<comment type="caution">
    <text evidence="3">The sequence shown here is derived from an EMBL/GenBank/DDBJ whole genome shotgun (WGS) entry which is preliminary data.</text>
</comment>
<dbReference type="RefSeq" id="WP_052334886.1">
    <property type="nucleotide sequence ID" value="NZ_JANHDL010000004.1"/>
</dbReference>
<dbReference type="PANTHER" id="PTHR46377">
    <property type="entry name" value="DUAL SPECIFICITY PROTEIN PHOSPHATASE 19"/>
    <property type="match status" value="1"/>
</dbReference>
<organism evidence="3 4">
    <name type="scientific">Halorubrum laminariae</name>
    <dbReference type="NCBI Taxonomy" id="1433523"/>
    <lineage>
        <taxon>Archaea</taxon>
        <taxon>Methanobacteriati</taxon>
        <taxon>Methanobacteriota</taxon>
        <taxon>Stenosarchaea group</taxon>
        <taxon>Halobacteria</taxon>
        <taxon>Halobacteriales</taxon>
        <taxon>Haloferacaceae</taxon>
        <taxon>Halorubrum</taxon>
    </lineage>
</organism>
<dbReference type="InterPro" id="IPR029021">
    <property type="entry name" value="Prot-tyrosine_phosphatase-like"/>
</dbReference>
<dbReference type="PROSITE" id="PS50056">
    <property type="entry name" value="TYR_PHOSPHATASE_2"/>
    <property type="match status" value="1"/>
</dbReference>
<dbReference type="GO" id="GO:0004722">
    <property type="term" value="F:protein serine/threonine phosphatase activity"/>
    <property type="evidence" value="ECO:0007669"/>
    <property type="project" value="UniProtKB-EC"/>
</dbReference>
<accession>A0ABD6BZY8</accession>
<evidence type="ECO:0000313" key="3">
    <source>
        <dbReference type="EMBL" id="MFD1570195.1"/>
    </source>
</evidence>
<dbReference type="Proteomes" id="UP001597185">
    <property type="component" value="Unassembled WGS sequence"/>
</dbReference>
<feature type="domain" description="Tyrosine specific protein phosphatases" evidence="2">
    <location>
        <begin position="62"/>
        <end position="130"/>
    </location>
</feature>
<evidence type="ECO:0000256" key="1">
    <source>
        <dbReference type="SAM" id="MobiDB-lite"/>
    </source>
</evidence>
<dbReference type="EC" id="3.1.3.16" evidence="3"/>
<dbReference type="SUPFAM" id="SSF52799">
    <property type="entry name" value="(Phosphotyrosine protein) phosphatases II"/>
    <property type="match status" value="1"/>
</dbReference>
<dbReference type="InterPro" id="IPR000387">
    <property type="entry name" value="Tyr_Pase_dom"/>
</dbReference>
<keyword evidence="3" id="KW-0378">Hydrolase</keyword>
<dbReference type="InterPro" id="IPR020422">
    <property type="entry name" value="TYR_PHOSPHATASE_DUAL_dom"/>
</dbReference>
<dbReference type="CDD" id="cd14498">
    <property type="entry name" value="DSP"/>
    <property type="match status" value="1"/>
</dbReference>
<feature type="region of interest" description="Disordered" evidence="1">
    <location>
        <begin position="117"/>
        <end position="143"/>
    </location>
</feature>
<reference evidence="3 4" key="1">
    <citation type="journal article" date="2019" name="Int. J. Syst. Evol. Microbiol.">
        <title>The Global Catalogue of Microorganisms (GCM) 10K type strain sequencing project: providing services to taxonomists for standard genome sequencing and annotation.</title>
        <authorList>
            <consortium name="The Broad Institute Genomics Platform"/>
            <consortium name="The Broad Institute Genome Sequencing Center for Infectious Disease"/>
            <person name="Wu L."/>
            <person name="Ma J."/>
        </authorList>
    </citation>
    <scope>NUCLEOTIDE SEQUENCE [LARGE SCALE GENOMIC DNA]</scope>
    <source>
        <strain evidence="3 4">CGMCC 1.12689</strain>
    </source>
</reference>
<dbReference type="Gene3D" id="3.90.190.10">
    <property type="entry name" value="Protein tyrosine phosphatase superfamily"/>
    <property type="match status" value="1"/>
</dbReference>
<dbReference type="Pfam" id="PF00782">
    <property type="entry name" value="DSPc"/>
    <property type="match status" value="1"/>
</dbReference>
<dbReference type="AlphaFoldDB" id="A0ABD6BZY8"/>
<name>A0ABD6BZY8_9EURY</name>
<dbReference type="GO" id="GO:0004725">
    <property type="term" value="F:protein tyrosine phosphatase activity"/>
    <property type="evidence" value="ECO:0007669"/>
    <property type="project" value="UniProtKB-EC"/>
</dbReference>
<gene>
    <name evidence="3" type="ORF">ACFR9T_06285</name>
</gene>